<dbReference type="InterPro" id="IPR021250">
    <property type="entry name" value="DUF2789"/>
</dbReference>
<dbReference type="Pfam" id="PF10982">
    <property type="entry name" value="DUF2789"/>
    <property type="match status" value="1"/>
</dbReference>
<keyword evidence="2" id="KW-1185">Reference proteome</keyword>
<gene>
    <name evidence="1" type="ORF">EOE65_07050</name>
</gene>
<sequence length="76" mass="8862">MIEPTYSIQTLFEQLGLPHEPEEIEVFIRTHRIDDQTRIYDAPFWSSQQAAFLQEGLAADADWAEVIDELNARLRD</sequence>
<proteinExistence type="predicted"/>
<accession>A0A437QBF9</accession>
<comment type="caution">
    <text evidence="1">The sequence shown here is derived from an EMBL/GenBank/DDBJ whole genome shotgun (WGS) entry which is preliminary data.</text>
</comment>
<protein>
    <submittedName>
        <fullName evidence="1">DUF2789 domain-containing protein</fullName>
    </submittedName>
</protein>
<dbReference type="EMBL" id="SACQ01000002">
    <property type="protein sequence ID" value="RVU31729.1"/>
    <property type="molecule type" value="Genomic_DNA"/>
</dbReference>
<dbReference type="AlphaFoldDB" id="A0A437QBF9"/>
<dbReference type="Gene3D" id="1.10.10.1130">
    <property type="entry name" value="Uncharacterised protein PF10982, DUF2789"/>
    <property type="match status" value="1"/>
</dbReference>
<evidence type="ECO:0000313" key="1">
    <source>
        <dbReference type="EMBL" id="RVU31729.1"/>
    </source>
</evidence>
<dbReference type="Proteomes" id="UP000282818">
    <property type="component" value="Unassembled WGS sequence"/>
</dbReference>
<organism evidence="1 2">
    <name type="scientific">Neptunomonas marina</name>
    <dbReference type="NCBI Taxonomy" id="1815562"/>
    <lineage>
        <taxon>Bacteria</taxon>
        <taxon>Pseudomonadati</taxon>
        <taxon>Pseudomonadota</taxon>
        <taxon>Gammaproteobacteria</taxon>
        <taxon>Oceanospirillales</taxon>
        <taxon>Oceanospirillaceae</taxon>
        <taxon>Neptunomonas</taxon>
    </lineage>
</organism>
<dbReference type="InterPro" id="IPR038086">
    <property type="entry name" value="DUF2789_sf"/>
</dbReference>
<reference evidence="1 2" key="1">
    <citation type="submission" date="2019-01" db="EMBL/GenBank/DDBJ databases">
        <authorList>
            <person name="Chen W.-M."/>
        </authorList>
    </citation>
    <scope>NUCLEOTIDE SEQUENCE [LARGE SCALE GENOMIC DNA]</scope>
    <source>
        <strain evidence="1 2">HPM-16</strain>
    </source>
</reference>
<dbReference type="RefSeq" id="WP_127693588.1">
    <property type="nucleotide sequence ID" value="NZ_SACQ01000002.1"/>
</dbReference>
<name>A0A437QBF9_9GAMM</name>
<evidence type="ECO:0000313" key="2">
    <source>
        <dbReference type="Proteomes" id="UP000282818"/>
    </source>
</evidence>